<evidence type="ECO:0000256" key="11">
    <source>
        <dbReference type="ARBA" id="ARBA00023316"/>
    </source>
</evidence>
<dbReference type="GO" id="GO:0009002">
    <property type="term" value="F:serine-type D-Ala-D-Ala carboxypeptidase activity"/>
    <property type="evidence" value="ECO:0007669"/>
    <property type="project" value="UniProtKB-EC"/>
</dbReference>
<keyword evidence="11" id="KW-0961">Cell wall biogenesis/degradation</keyword>
<proteinExistence type="inferred from homology"/>
<dbReference type="EC" id="3.4.16.4" evidence="4"/>
<comment type="similarity">
    <text evidence="3 15">Belongs to the peptidase S11 family.</text>
</comment>
<evidence type="ECO:0000256" key="5">
    <source>
        <dbReference type="ARBA" id="ARBA00022645"/>
    </source>
</evidence>
<evidence type="ECO:0000259" key="17">
    <source>
        <dbReference type="SMART" id="SM00936"/>
    </source>
</evidence>
<organism evidence="18 19">
    <name type="scientific">Aurantiacibacter gangjinensis</name>
    <dbReference type="NCBI Taxonomy" id="502682"/>
    <lineage>
        <taxon>Bacteria</taxon>
        <taxon>Pseudomonadati</taxon>
        <taxon>Pseudomonadota</taxon>
        <taxon>Alphaproteobacteria</taxon>
        <taxon>Sphingomonadales</taxon>
        <taxon>Erythrobacteraceae</taxon>
        <taxon>Aurantiacibacter</taxon>
    </lineage>
</organism>
<dbReference type="EMBL" id="LBHC01000001">
    <property type="protein sequence ID" value="KLE32928.1"/>
    <property type="molecule type" value="Genomic_DNA"/>
</dbReference>
<comment type="catalytic activity">
    <reaction evidence="12">
        <text>Preferential cleavage: (Ac)2-L-Lys-D-Ala-|-D-Ala. Also transpeptidation of peptidyl-alanyl moieties that are N-acyl substituents of D-alanine.</text>
        <dbReference type="EC" id="3.4.16.4"/>
    </reaction>
</comment>
<keyword evidence="7 16" id="KW-0732">Signal</keyword>
<evidence type="ECO:0000256" key="8">
    <source>
        <dbReference type="ARBA" id="ARBA00022801"/>
    </source>
</evidence>
<dbReference type="Proteomes" id="UP000053070">
    <property type="component" value="Unassembled WGS sequence"/>
</dbReference>
<dbReference type="InterPro" id="IPR001967">
    <property type="entry name" value="Peptidase_S11_N"/>
</dbReference>
<keyword evidence="10" id="KW-0573">Peptidoglycan synthesis</keyword>
<evidence type="ECO:0000256" key="1">
    <source>
        <dbReference type="ARBA" id="ARBA00003217"/>
    </source>
</evidence>
<name>A0A0G9MUC6_9SPHN</name>
<comment type="function">
    <text evidence="1">Removes C-terminal D-alanyl residues from sugar-peptide cell wall precursors.</text>
</comment>
<evidence type="ECO:0000256" key="3">
    <source>
        <dbReference type="ARBA" id="ARBA00007164"/>
    </source>
</evidence>
<comment type="pathway">
    <text evidence="2">Cell wall biogenesis; peptidoglycan biosynthesis.</text>
</comment>
<dbReference type="SUPFAM" id="SSF69189">
    <property type="entry name" value="Penicillin-binding protein associated domain"/>
    <property type="match status" value="1"/>
</dbReference>
<protein>
    <recommendedName>
        <fullName evidence="4">serine-type D-Ala-D-Ala carboxypeptidase</fullName>
        <ecNumber evidence="4">3.4.16.4</ecNumber>
    </recommendedName>
</protein>
<evidence type="ECO:0000313" key="18">
    <source>
        <dbReference type="EMBL" id="KLE32928.1"/>
    </source>
</evidence>
<dbReference type="PATRIC" id="fig|502682.8.peg.536"/>
<dbReference type="PANTHER" id="PTHR21581:SF6">
    <property type="entry name" value="TRAFFICKING PROTEIN PARTICLE COMPLEX SUBUNIT 12"/>
    <property type="match status" value="1"/>
</dbReference>
<accession>A0A0G9MUC6</accession>
<reference evidence="18 19" key="1">
    <citation type="submission" date="2015-04" db="EMBL/GenBank/DDBJ databases">
        <title>The draft genome sequence of Erythrobacr gangjinensis K7-2.</title>
        <authorList>
            <person name="Zhuang L."/>
            <person name="Liu Y."/>
            <person name="Shao Z."/>
        </authorList>
    </citation>
    <scope>NUCLEOTIDE SEQUENCE [LARGE SCALE GENOMIC DNA]</scope>
    <source>
        <strain evidence="18 19">K7-2</strain>
    </source>
</reference>
<evidence type="ECO:0000256" key="4">
    <source>
        <dbReference type="ARBA" id="ARBA00012448"/>
    </source>
</evidence>
<dbReference type="InterPro" id="IPR012338">
    <property type="entry name" value="Beta-lactam/transpept-like"/>
</dbReference>
<dbReference type="GO" id="GO:0009252">
    <property type="term" value="P:peptidoglycan biosynthetic process"/>
    <property type="evidence" value="ECO:0007669"/>
    <property type="project" value="UniProtKB-UniPathway"/>
</dbReference>
<comment type="caution">
    <text evidence="18">The sequence shown here is derived from an EMBL/GenBank/DDBJ whole genome shotgun (WGS) entry which is preliminary data.</text>
</comment>
<dbReference type="SMART" id="SM00936">
    <property type="entry name" value="PBP5_C"/>
    <property type="match status" value="1"/>
</dbReference>
<feature type="binding site" evidence="14">
    <location>
        <position position="226"/>
    </location>
    <ligand>
        <name>substrate</name>
    </ligand>
</feature>
<evidence type="ECO:0000256" key="13">
    <source>
        <dbReference type="PIRSR" id="PIRSR618044-1"/>
    </source>
</evidence>
<keyword evidence="19" id="KW-1185">Reference proteome</keyword>
<dbReference type="InterPro" id="IPR018044">
    <property type="entry name" value="Peptidase_S11"/>
</dbReference>
<evidence type="ECO:0000256" key="6">
    <source>
        <dbReference type="ARBA" id="ARBA00022670"/>
    </source>
</evidence>
<feature type="active site" evidence="13">
    <location>
        <position position="122"/>
    </location>
</feature>
<sequence length="383" mass="41519">MSAVCLALAATLAIAPAPAAPAPPAAPVPDEIPVGLLVDLSTGQTLFAREAERRFVPASVTKVMTAYTAFKLIDEGALRITMPFEYTDELEEEWYAEGSNMFLRAGERPTIGQLLLGITTVSGNDASVALAEAATGSLENWIALMNENARELGMADTHFGSANGYPDGGQTYTSARDLAVLAEAITEDYPGLYRRYFGHRTLRWRDITQANHDPVTGRVDGADGMKTGYTREAGFTFLGSAERDGRRLVMVLAGSPDGRLRDTASRDLLEWGFDQFEQRTVIPGRVEVGSALVQDGAEQRVALRTPEDVIAALPRGADRARWTMNVVYRGPVRAPIAEGDRIARLQLSIDDEIALEVPLEAAHPVAQANPLQRVINAVRKWAT</sequence>
<dbReference type="SUPFAM" id="SSF56601">
    <property type="entry name" value="beta-lactamase/transpeptidase-like"/>
    <property type="match status" value="1"/>
</dbReference>
<dbReference type="Gene3D" id="3.40.710.10">
    <property type="entry name" value="DD-peptidase/beta-lactamase superfamily"/>
    <property type="match status" value="1"/>
</dbReference>
<dbReference type="GO" id="GO:0071555">
    <property type="term" value="P:cell wall organization"/>
    <property type="evidence" value="ECO:0007669"/>
    <property type="project" value="UniProtKB-KW"/>
</dbReference>
<keyword evidence="9" id="KW-0133">Cell shape</keyword>
<evidence type="ECO:0000256" key="14">
    <source>
        <dbReference type="PIRSR" id="PIRSR618044-2"/>
    </source>
</evidence>
<dbReference type="PRINTS" id="PR00725">
    <property type="entry name" value="DADACBPTASE1"/>
</dbReference>
<dbReference type="UniPathway" id="UPA00219"/>
<evidence type="ECO:0000256" key="16">
    <source>
        <dbReference type="SAM" id="SignalP"/>
    </source>
</evidence>
<keyword evidence="6" id="KW-0645">Protease</keyword>
<dbReference type="InterPro" id="IPR015956">
    <property type="entry name" value="Peniciliin-bd_prot_C_sf"/>
</dbReference>
<dbReference type="Gene3D" id="2.60.410.10">
    <property type="entry name" value="D-Ala-D-Ala carboxypeptidase, C-terminal domain"/>
    <property type="match status" value="1"/>
</dbReference>
<gene>
    <name evidence="18" type="ORF">AAW01_02630</name>
</gene>
<dbReference type="InterPro" id="IPR012907">
    <property type="entry name" value="Peptidase_S11_C"/>
</dbReference>
<evidence type="ECO:0000256" key="9">
    <source>
        <dbReference type="ARBA" id="ARBA00022960"/>
    </source>
</evidence>
<dbReference type="GO" id="GO:0008360">
    <property type="term" value="P:regulation of cell shape"/>
    <property type="evidence" value="ECO:0007669"/>
    <property type="project" value="UniProtKB-KW"/>
</dbReference>
<evidence type="ECO:0000256" key="7">
    <source>
        <dbReference type="ARBA" id="ARBA00022729"/>
    </source>
</evidence>
<feature type="active site" description="Acyl-ester intermediate" evidence="13">
    <location>
        <position position="59"/>
    </location>
</feature>
<evidence type="ECO:0000313" key="19">
    <source>
        <dbReference type="Proteomes" id="UP000053070"/>
    </source>
</evidence>
<dbReference type="GO" id="GO:0006508">
    <property type="term" value="P:proteolysis"/>
    <property type="evidence" value="ECO:0007669"/>
    <property type="project" value="UniProtKB-KW"/>
</dbReference>
<keyword evidence="5" id="KW-0121">Carboxypeptidase</keyword>
<feature type="domain" description="Peptidase S11 D-Ala-D-Ala carboxypeptidase A C-terminal" evidence="17">
    <location>
        <begin position="276"/>
        <end position="367"/>
    </location>
</feature>
<dbReference type="STRING" id="502682.BMF35_a1947"/>
<evidence type="ECO:0000256" key="15">
    <source>
        <dbReference type="RuleBase" id="RU004016"/>
    </source>
</evidence>
<evidence type="ECO:0000256" key="12">
    <source>
        <dbReference type="ARBA" id="ARBA00034000"/>
    </source>
</evidence>
<evidence type="ECO:0000256" key="10">
    <source>
        <dbReference type="ARBA" id="ARBA00022984"/>
    </source>
</evidence>
<dbReference type="Pfam" id="PF00768">
    <property type="entry name" value="Peptidase_S11"/>
    <property type="match status" value="1"/>
</dbReference>
<evidence type="ECO:0000256" key="2">
    <source>
        <dbReference type="ARBA" id="ARBA00004752"/>
    </source>
</evidence>
<dbReference type="AlphaFoldDB" id="A0A0G9MUC6"/>
<dbReference type="InterPro" id="IPR037167">
    <property type="entry name" value="Peptidase_S11_C_sf"/>
</dbReference>
<dbReference type="Pfam" id="PF07943">
    <property type="entry name" value="PBP5_C"/>
    <property type="match status" value="1"/>
</dbReference>
<feature type="signal peptide" evidence="16">
    <location>
        <begin position="1"/>
        <end position="19"/>
    </location>
</feature>
<feature type="active site" description="Proton acceptor" evidence="13">
    <location>
        <position position="62"/>
    </location>
</feature>
<keyword evidence="8" id="KW-0378">Hydrolase</keyword>
<dbReference type="PANTHER" id="PTHR21581">
    <property type="entry name" value="D-ALANYL-D-ALANINE CARBOXYPEPTIDASE"/>
    <property type="match status" value="1"/>
</dbReference>
<feature type="chain" id="PRO_5002579990" description="serine-type D-Ala-D-Ala carboxypeptidase" evidence="16">
    <location>
        <begin position="20"/>
        <end position="383"/>
    </location>
</feature>